<dbReference type="InterPro" id="IPR050855">
    <property type="entry name" value="NDM-1-like"/>
</dbReference>
<dbReference type="SUPFAM" id="SSF56281">
    <property type="entry name" value="Metallo-hydrolase/oxidoreductase"/>
    <property type="match status" value="1"/>
</dbReference>
<dbReference type="GO" id="GO:0016787">
    <property type="term" value="F:hydrolase activity"/>
    <property type="evidence" value="ECO:0007669"/>
    <property type="project" value="UniProtKB-KW"/>
</dbReference>
<dbReference type="PANTHER" id="PTHR42951">
    <property type="entry name" value="METALLO-BETA-LACTAMASE DOMAIN-CONTAINING"/>
    <property type="match status" value="1"/>
</dbReference>
<dbReference type="InterPro" id="IPR001279">
    <property type="entry name" value="Metallo-B-lactamas"/>
</dbReference>
<dbReference type="Pfam" id="PF00753">
    <property type="entry name" value="Lactamase_B"/>
    <property type="match status" value="1"/>
</dbReference>
<evidence type="ECO:0000256" key="3">
    <source>
        <dbReference type="ARBA" id="ARBA00048505"/>
    </source>
</evidence>
<dbReference type="AlphaFoldDB" id="A0A198A187"/>
<dbReference type="Gene3D" id="3.60.15.10">
    <property type="entry name" value="Ribonuclease Z/Hydroxyacylglutathione hydrolase-like"/>
    <property type="match status" value="1"/>
</dbReference>
<dbReference type="InterPro" id="IPR036866">
    <property type="entry name" value="RibonucZ/Hydroxyglut_hydro"/>
</dbReference>
<dbReference type="PANTHER" id="PTHR42951:SF17">
    <property type="entry name" value="METALLO-BETA-LACTAMASE DOMAIN-CONTAINING PROTEIN"/>
    <property type="match status" value="1"/>
</dbReference>
<reference evidence="5 6" key="1">
    <citation type="submission" date="2016-05" db="EMBL/GenBank/DDBJ databases">
        <title>Paenibacillus sp. 1ZS3-15 nov., isolated from the rhizosphere soil.</title>
        <authorList>
            <person name="Zhang X.X."/>
            <person name="Zhang J."/>
        </authorList>
    </citation>
    <scope>NUCLEOTIDE SEQUENCE [LARGE SCALE GENOMIC DNA]</scope>
    <source>
        <strain evidence="5 6">1ZS3-15</strain>
    </source>
</reference>
<feature type="domain" description="Metallo-beta-lactamase" evidence="4">
    <location>
        <begin position="42"/>
        <end position="250"/>
    </location>
</feature>
<dbReference type="Proteomes" id="UP000078454">
    <property type="component" value="Unassembled WGS sequence"/>
</dbReference>
<dbReference type="STRING" id="1850517.A8708_05040"/>
<dbReference type="CDD" id="cd07721">
    <property type="entry name" value="yflN-like_MBL-fold"/>
    <property type="match status" value="1"/>
</dbReference>
<dbReference type="RefSeq" id="WP_068669004.1">
    <property type="nucleotide sequence ID" value="NZ_LYPB01000087.1"/>
</dbReference>
<organism evidence="5 6">
    <name type="scientific">Paenibacillus oryzisoli</name>
    <dbReference type="NCBI Taxonomy" id="1850517"/>
    <lineage>
        <taxon>Bacteria</taxon>
        <taxon>Bacillati</taxon>
        <taxon>Bacillota</taxon>
        <taxon>Bacilli</taxon>
        <taxon>Bacillales</taxon>
        <taxon>Paenibacillaceae</taxon>
        <taxon>Paenibacillus</taxon>
    </lineage>
</organism>
<dbReference type="OrthoDB" id="9802248at2"/>
<dbReference type="EMBL" id="LYPB01000087">
    <property type="protein sequence ID" value="OAS14867.1"/>
    <property type="molecule type" value="Genomic_DNA"/>
</dbReference>
<evidence type="ECO:0000256" key="2">
    <source>
        <dbReference type="ARBA" id="ARBA00034301"/>
    </source>
</evidence>
<keyword evidence="6" id="KW-1185">Reference proteome</keyword>
<protein>
    <submittedName>
        <fullName evidence="5">MBL fold metallo-hydrolase</fullName>
    </submittedName>
</protein>
<proteinExistence type="predicted"/>
<gene>
    <name evidence="5" type="ORF">A8708_05040</name>
</gene>
<evidence type="ECO:0000259" key="4">
    <source>
        <dbReference type="SMART" id="SM00849"/>
    </source>
</evidence>
<comment type="caution">
    <text evidence="5">The sequence shown here is derived from an EMBL/GenBank/DDBJ whole genome shotgun (WGS) entry which is preliminary data.</text>
</comment>
<accession>A0A198A187</accession>
<evidence type="ECO:0000313" key="5">
    <source>
        <dbReference type="EMBL" id="OAS14867.1"/>
    </source>
</evidence>
<comment type="catalytic activity">
    <reaction evidence="3">
        <text>3',5'-cyclic UMP + H2O = UMP + H(+)</text>
        <dbReference type="Rhea" id="RHEA:70575"/>
        <dbReference type="ChEBI" id="CHEBI:15377"/>
        <dbReference type="ChEBI" id="CHEBI:15378"/>
        <dbReference type="ChEBI" id="CHEBI:57865"/>
        <dbReference type="ChEBI" id="CHEBI:184387"/>
    </reaction>
    <physiologicalReaction direction="left-to-right" evidence="3">
        <dbReference type="Rhea" id="RHEA:70576"/>
    </physiologicalReaction>
</comment>
<comment type="function">
    <text evidence="2">Counteracts the endogenous Pycsar antiviral defense system. Phosphodiesterase that enables metal-dependent hydrolysis of host cyclic nucleotide Pycsar defense signals such as cCMP and cUMP.</text>
</comment>
<name>A0A198A187_9BACL</name>
<keyword evidence="5" id="KW-0378">Hydrolase</keyword>
<comment type="catalytic activity">
    <reaction evidence="1">
        <text>3',5'-cyclic CMP + H2O = CMP + H(+)</text>
        <dbReference type="Rhea" id="RHEA:72675"/>
        <dbReference type="ChEBI" id="CHEBI:15377"/>
        <dbReference type="ChEBI" id="CHEBI:15378"/>
        <dbReference type="ChEBI" id="CHEBI:58003"/>
        <dbReference type="ChEBI" id="CHEBI:60377"/>
    </reaction>
    <physiologicalReaction direction="left-to-right" evidence="1">
        <dbReference type="Rhea" id="RHEA:72676"/>
    </physiologicalReaction>
</comment>
<sequence>MEYHQSGDMEDTLANHYIPMTSVRSGESEQVSVDLYCYTNQIVNISLVGTAEDWVLVDTGMPQSANRILKVVEERFGAGSKPNAIILTHGHFDHVGGVIDLVEAWNVTVYAHELEIPYLTGQASYPEPDGSVEGGLIAKISPLFPNEPINLGRHVQALPSNGSIPGMPGWRWIHTPGHTPGHVSLFRDKDRALLAGDAFVTVEQDSLYKVLTQKKELTGPPVYFTTDWAEAEQSVRHLETLQPNIAITGHGVPMTGKELTSGLSQLAADFKRIAVPDHGRYVDNQSQ</sequence>
<evidence type="ECO:0000313" key="6">
    <source>
        <dbReference type="Proteomes" id="UP000078454"/>
    </source>
</evidence>
<evidence type="ECO:0000256" key="1">
    <source>
        <dbReference type="ARBA" id="ARBA00034221"/>
    </source>
</evidence>
<dbReference type="SMART" id="SM00849">
    <property type="entry name" value="Lactamase_B"/>
    <property type="match status" value="1"/>
</dbReference>